<keyword evidence="2" id="KW-1185">Reference proteome</keyword>
<dbReference type="AlphaFoldDB" id="A0AAW0B2G5"/>
<protein>
    <submittedName>
        <fullName evidence="1">Uncharacterized protein</fullName>
    </submittedName>
</protein>
<accession>A0AAW0B2G5</accession>
<dbReference type="EMBL" id="JAYKXP010000207">
    <property type="protein sequence ID" value="KAK7019445.1"/>
    <property type="molecule type" value="Genomic_DNA"/>
</dbReference>
<evidence type="ECO:0000313" key="1">
    <source>
        <dbReference type="EMBL" id="KAK7019445.1"/>
    </source>
</evidence>
<gene>
    <name evidence="1" type="ORF">VNI00_018055</name>
</gene>
<dbReference type="Proteomes" id="UP001383192">
    <property type="component" value="Unassembled WGS sequence"/>
</dbReference>
<sequence>MEYLTSLASRYFAFLRATMRAVVQKFFSWWYSENNSTVLSPGDDPSPATLEEEESSPFLINGMVIEGVYPDSDYADFLRERAETKGLTESDLIFARLYGMEALMELDELEDDDELVAELRGLIVY</sequence>
<name>A0AAW0B2G5_9AGAR</name>
<evidence type="ECO:0000313" key="2">
    <source>
        <dbReference type="Proteomes" id="UP001383192"/>
    </source>
</evidence>
<comment type="caution">
    <text evidence="1">The sequence shown here is derived from an EMBL/GenBank/DDBJ whole genome shotgun (WGS) entry which is preliminary data.</text>
</comment>
<organism evidence="1 2">
    <name type="scientific">Paramarasmius palmivorus</name>
    <dbReference type="NCBI Taxonomy" id="297713"/>
    <lineage>
        <taxon>Eukaryota</taxon>
        <taxon>Fungi</taxon>
        <taxon>Dikarya</taxon>
        <taxon>Basidiomycota</taxon>
        <taxon>Agaricomycotina</taxon>
        <taxon>Agaricomycetes</taxon>
        <taxon>Agaricomycetidae</taxon>
        <taxon>Agaricales</taxon>
        <taxon>Marasmiineae</taxon>
        <taxon>Marasmiaceae</taxon>
        <taxon>Paramarasmius</taxon>
    </lineage>
</organism>
<proteinExistence type="predicted"/>
<reference evidence="1 2" key="1">
    <citation type="submission" date="2024-01" db="EMBL/GenBank/DDBJ databases">
        <title>A draft genome for a cacao thread blight-causing isolate of Paramarasmius palmivorus.</title>
        <authorList>
            <person name="Baruah I.K."/>
            <person name="Bukari Y."/>
            <person name="Amoako-Attah I."/>
            <person name="Meinhardt L.W."/>
            <person name="Bailey B.A."/>
            <person name="Cohen S.P."/>
        </authorList>
    </citation>
    <scope>NUCLEOTIDE SEQUENCE [LARGE SCALE GENOMIC DNA]</scope>
    <source>
        <strain evidence="1 2">GH-12</strain>
    </source>
</reference>